<keyword evidence="3" id="KW-1185">Reference proteome</keyword>
<reference evidence="2 3" key="1">
    <citation type="journal article" date="2019" name="Sci. Rep.">
        <title>Orb-weaving spider Araneus ventricosus genome elucidates the spidroin gene catalogue.</title>
        <authorList>
            <person name="Kono N."/>
            <person name="Nakamura H."/>
            <person name="Ohtoshi R."/>
            <person name="Moran D.A.P."/>
            <person name="Shinohara A."/>
            <person name="Yoshida Y."/>
            <person name="Fujiwara M."/>
            <person name="Mori M."/>
            <person name="Tomita M."/>
            <person name="Arakawa K."/>
        </authorList>
    </citation>
    <scope>NUCLEOTIDE SEQUENCE [LARGE SCALE GENOMIC DNA]</scope>
</reference>
<evidence type="ECO:0000313" key="2">
    <source>
        <dbReference type="EMBL" id="GBN89558.1"/>
    </source>
</evidence>
<name>A0A4Y2SMS0_ARAVE</name>
<gene>
    <name evidence="2" type="ORF">AVEN_161925_1</name>
</gene>
<evidence type="ECO:0000313" key="3">
    <source>
        <dbReference type="Proteomes" id="UP000499080"/>
    </source>
</evidence>
<evidence type="ECO:0000256" key="1">
    <source>
        <dbReference type="SAM" id="MobiDB-lite"/>
    </source>
</evidence>
<feature type="region of interest" description="Disordered" evidence="1">
    <location>
        <begin position="107"/>
        <end position="193"/>
    </location>
</feature>
<dbReference type="Proteomes" id="UP000499080">
    <property type="component" value="Unassembled WGS sequence"/>
</dbReference>
<sequence length="246" mass="26159">MSWAACSNTTMSEYLDLHDRCLDMLLNTCGIYAQAGSMHVSSLPAIGVSAWSRPDFVRPASGLNPGQLLGQHKTTKSFSRATTFYDGPVSRPTQVLLDQFIFQHKTARPESANPASPPKQEFGKPAFPPKHESSNAASPPKQECAIPASRPYQESAIPASPSMSKPAFPKHESADAASPVKQDSAIPASRPTGVCHPSFSVLAGLCHPSFSAQQESAIPASPLSRTLPSQLLGPSRSLPSQLLDPS</sequence>
<dbReference type="AlphaFoldDB" id="A0A4Y2SMS0"/>
<dbReference type="EMBL" id="BGPR01022847">
    <property type="protein sequence ID" value="GBN89558.1"/>
    <property type="molecule type" value="Genomic_DNA"/>
</dbReference>
<proteinExistence type="predicted"/>
<accession>A0A4Y2SMS0</accession>
<comment type="caution">
    <text evidence="2">The sequence shown here is derived from an EMBL/GenBank/DDBJ whole genome shotgun (WGS) entry which is preliminary data.</text>
</comment>
<organism evidence="2 3">
    <name type="scientific">Araneus ventricosus</name>
    <name type="common">Orbweaver spider</name>
    <name type="synonym">Epeira ventricosa</name>
    <dbReference type="NCBI Taxonomy" id="182803"/>
    <lineage>
        <taxon>Eukaryota</taxon>
        <taxon>Metazoa</taxon>
        <taxon>Ecdysozoa</taxon>
        <taxon>Arthropoda</taxon>
        <taxon>Chelicerata</taxon>
        <taxon>Arachnida</taxon>
        <taxon>Araneae</taxon>
        <taxon>Araneomorphae</taxon>
        <taxon>Entelegynae</taxon>
        <taxon>Araneoidea</taxon>
        <taxon>Araneidae</taxon>
        <taxon>Araneus</taxon>
    </lineage>
</organism>
<protein>
    <submittedName>
        <fullName evidence="2">Uncharacterized protein</fullName>
    </submittedName>
</protein>
<feature type="region of interest" description="Disordered" evidence="1">
    <location>
        <begin position="213"/>
        <end position="246"/>
    </location>
</feature>